<accession>A0A6M3K5Y7</accession>
<organism evidence="2">
    <name type="scientific">viral metagenome</name>
    <dbReference type="NCBI Taxonomy" id="1070528"/>
    <lineage>
        <taxon>unclassified sequences</taxon>
        <taxon>metagenomes</taxon>
        <taxon>organismal metagenomes</taxon>
    </lineage>
</organism>
<name>A0A6M3K5Y7_9ZZZZ</name>
<dbReference type="EMBL" id="MT141193">
    <property type="protein sequence ID" value="QJA55986.1"/>
    <property type="molecule type" value="Genomic_DNA"/>
</dbReference>
<protein>
    <submittedName>
        <fullName evidence="2">Uncharacterized protein</fullName>
    </submittedName>
</protein>
<sequence>MTECIAKSVYTDTLKRWVVELESRYGRGQKALWDINEADDMIGVRLYTDGHVYSIKATPVFLGCTASTRKARPGEDWTRGNDLADGEFNEETWLKILKDIVSYELKSISNYVLKMNNGFIPETCCESKET</sequence>
<dbReference type="EMBL" id="MT142256">
    <property type="protein sequence ID" value="QJA76982.1"/>
    <property type="molecule type" value="Genomic_DNA"/>
</dbReference>
<proteinExistence type="predicted"/>
<evidence type="ECO:0000313" key="2">
    <source>
        <dbReference type="EMBL" id="QJA76982.1"/>
    </source>
</evidence>
<evidence type="ECO:0000313" key="1">
    <source>
        <dbReference type="EMBL" id="QJA55986.1"/>
    </source>
</evidence>
<dbReference type="AlphaFoldDB" id="A0A6M3K5Y7"/>
<gene>
    <name evidence="2" type="ORF">MM415A01383_0009</name>
    <name evidence="1" type="ORF">MM415B01946_0009</name>
</gene>
<reference evidence="2" key="1">
    <citation type="submission" date="2020-03" db="EMBL/GenBank/DDBJ databases">
        <title>The deep terrestrial virosphere.</title>
        <authorList>
            <person name="Holmfeldt K."/>
            <person name="Nilsson E."/>
            <person name="Simone D."/>
            <person name="Lopez-Fernandez M."/>
            <person name="Wu X."/>
            <person name="de Brujin I."/>
            <person name="Lundin D."/>
            <person name="Andersson A."/>
            <person name="Bertilsson S."/>
            <person name="Dopson M."/>
        </authorList>
    </citation>
    <scope>NUCLEOTIDE SEQUENCE</scope>
    <source>
        <strain evidence="2">MM415A01383</strain>
        <strain evidence="1">MM415B01946</strain>
    </source>
</reference>